<feature type="transmembrane region" description="Helical" evidence="2">
    <location>
        <begin position="161"/>
        <end position="179"/>
    </location>
</feature>
<organism evidence="3 4">
    <name type="scientific">Streptomyces hoynatensis</name>
    <dbReference type="NCBI Taxonomy" id="1141874"/>
    <lineage>
        <taxon>Bacteria</taxon>
        <taxon>Bacillati</taxon>
        <taxon>Actinomycetota</taxon>
        <taxon>Actinomycetes</taxon>
        <taxon>Kitasatosporales</taxon>
        <taxon>Streptomycetaceae</taxon>
        <taxon>Streptomyces</taxon>
    </lineage>
</organism>
<proteinExistence type="predicted"/>
<keyword evidence="4" id="KW-1185">Reference proteome</keyword>
<evidence type="ECO:0000256" key="1">
    <source>
        <dbReference type="SAM" id="MobiDB-lite"/>
    </source>
</evidence>
<evidence type="ECO:0000313" key="3">
    <source>
        <dbReference type="EMBL" id="RKN41726.1"/>
    </source>
</evidence>
<keyword evidence="2" id="KW-1133">Transmembrane helix</keyword>
<comment type="caution">
    <text evidence="3">The sequence shown here is derived from an EMBL/GenBank/DDBJ whole genome shotgun (WGS) entry which is preliminary data.</text>
</comment>
<keyword evidence="2" id="KW-0812">Transmembrane</keyword>
<evidence type="ECO:0000256" key="2">
    <source>
        <dbReference type="SAM" id="Phobius"/>
    </source>
</evidence>
<sequence>MLHPPFDAPLETAYDGEQGPPGAPPAGEGREAGGEPGDGAGGLAQEDPSAAGAARGSGPRGTAGRLARAALLGKRAGGPVELLGVLLLVAGTVVGSIVVLGLGWLTAYWSPRLSRRVAQWATFGMPALVFGGYGLWLLARSGGWGGAPLEEGEAGAAFDDHWPWLLRTAALASAAFLLWRARRRAPEKAAG</sequence>
<feature type="transmembrane region" description="Helical" evidence="2">
    <location>
        <begin position="82"/>
        <end position="105"/>
    </location>
</feature>
<reference evidence="3 4" key="1">
    <citation type="journal article" date="2014" name="Int. J. Syst. Evol. Microbiol.">
        <title>Streptomyces hoynatensis sp. nov., isolated from deep marine sediment.</title>
        <authorList>
            <person name="Veyisoglu A."/>
            <person name="Sahin N."/>
        </authorList>
    </citation>
    <scope>NUCLEOTIDE SEQUENCE [LARGE SCALE GENOMIC DNA]</scope>
    <source>
        <strain evidence="3 4">KCTC 29097</strain>
    </source>
</reference>
<dbReference type="Proteomes" id="UP000272474">
    <property type="component" value="Unassembled WGS sequence"/>
</dbReference>
<feature type="transmembrane region" description="Helical" evidence="2">
    <location>
        <begin position="117"/>
        <end position="139"/>
    </location>
</feature>
<feature type="compositionally biased region" description="Low complexity" evidence="1">
    <location>
        <begin position="48"/>
        <end position="61"/>
    </location>
</feature>
<keyword evidence="2" id="KW-0472">Membrane</keyword>
<dbReference type="AlphaFoldDB" id="A0A3A9Z2S5"/>
<feature type="region of interest" description="Disordered" evidence="1">
    <location>
        <begin position="1"/>
        <end position="61"/>
    </location>
</feature>
<name>A0A3A9Z2S5_9ACTN</name>
<accession>A0A3A9Z2S5</accession>
<protein>
    <submittedName>
        <fullName evidence="3">Uncharacterized protein</fullName>
    </submittedName>
</protein>
<evidence type="ECO:0000313" key="4">
    <source>
        <dbReference type="Proteomes" id="UP000272474"/>
    </source>
</evidence>
<dbReference type="EMBL" id="RBAL01000007">
    <property type="protein sequence ID" value="RKN41726.1"/>
    <property type="molecule type" value="Genomic_DNA"/>
</dbReference>
<gene>
    <name evidence="3" type="ORF">D7294_14725</name>
</gene>